<feature type="domain" description="ATPase AAA-type core" evidence="1">
    <location>
        <begin position="50"/>
        <end position="148"/>
    </location>
</feature>
<feature type="domain" description="ATPase AAA-type core" evidence="1">
    <location>
        <begin position="235"/>
        <end position="362"/>
    </location>
</feature>
<dbReference type="PANTHER" id="PTHR40396">
    <property type="entry name" value="ATPASE-LIKE PROTEIN"/>
    <property type="match status" value="1"/>
</dbReference>
<protein>
    <recommendedName>
        <fullName evidence="1">ATPase AAA-type core domain-containing protein</fullName>
    </recommendedName>
</protein>
<dbReference type="Gene3D" id="3.40.50.300">
    <property type="entry name" value="P-loop containing nucleotide triphosphate hydrolases"/>
    <property type="match status" value="1"/>
</dbReference>
<dbReference type="PANTHER" id="PTHR40396:SF1">
    <property type="entry name" value="ATPASE AAA-TYPE CORE DOMAIN-CONTAINING PROTEIN"/>
    <property type="match status" value="1"/>
</dbReference>
<dbReference type="GO" id="GO:0005524">
    <property type="term" value="F:ATP binding"/>
    <property type="evidence" value="ECO:0007669"/>
    <property type="project" value="InterPro"/>
</dbReference>
<dbReference type="SUPFAM" id="SSF52540">
    <property type="entry name" value="P-loop containing nucleoside triphosphate hydrolases"/>
    <property type="match status" value="1"/>
</dbReference>
<dbReference type="EMBL" id="FPHY01000013">
    <property type="protein sequence ID" value="SFV85143.1"/>
    <property type="molecule type" value="Genomic_DNA"/>
</dbReference>
<accession>A0A1W1DUE9</accession>
<dbReference type="AlphaFoldDB" id="A0A1W1DUE9"/>
<name>A0A1W1DUE9_9ZZZZ</name>
<sequence length="414" mass="46926">MLVEFSVTNFRSIKEKQTLSLLKTKKNELSNNFTTVTLSTGKTLDVLNSAVIYGANASGKSNLVWALKTMLSIIESSFGYQLNKGVKSIEPFLLAKESKNQPTEFELDLIDSGVRYVYGFSATKNKVIDEWLYQYPKGSPQTLIDRQSTNQWGAMTALKGRKKTWQESTKDNSLFLSTAVQLNSESLSVVFSAIDKLKSVSGELSEGFAFTCHQVNENKENAQEILNFMQAADIDIENFSVLEEKIDEEKIPDEIKKFLEKKGKDLSKLKSFKVETQHVSDDGSVVSFNFKEQESDGTQKLFRIAGPWLDVLENGYCLVMDELHNSLHPKLVAYLVDMFHNPEINKNGAQLIFVTHETSLLNQDTFRKDQVWFCEKENNVTELFSLADFKVRKGIDDLEKAYLSGRYGAVPYLR</sequence>
<organism evidence="2">
    <name type="scientific">hydrothermal vent metagenome</name>
    <dbReference type="NCBI Taxonomy" id="652676"/>
    <lineage>
        <taxon>unclassified sequences</taxon>
        <taxon>metagenomes</taxon>
        <taxon>ecological metagenomes</taxon>
    </lineage>
</organism>
<evidence type="ECO:0000313" key="2">
    <source>
        <dbReference type="EMBL" id="SFV85143.1"/>
    </source>
</evidence>
<dbReference type="Pfam" id="PF13304">
    <property type="entry name" value="AAA_21"/>
    <property type="match status" value="2"/>
</dbReference>
<gene>
    <name evidence="2" type="ORF">MNB_SUP05-SYMBIONT-4-767</name>
</gene>
<proteinExistence type="predicted"/>
<dbReference type="InterPro" id="IPR003959">
    <property type="entry name" value="ATPase_AAA_core"/>
</dbReference>
<dbReference type="InterPro" id="IPR027417">
    <property type="entry name" value="P-loop_NTPase"/>
</dbReference>
<evidence type="ECO:0000259" key="1">
    <source>
        <dbReference type="Pfam" id="PF13304"/>
    </source>
</evidence>
<dbReference type="GO" id="GO:0016887">
    <property type="term" value="F:ATP hydrolysis activity"/>
    <property type="evidence" value="ECO:0007669"/>
    <property type="project" value="InterPro"/>
</dbReference>
<reference evidence="2" key="1">
    <citation type="submission" date="2016-10" db="EMBL/GenBank/DDBJ databases">
        <authorList>
            <person name="de Groot N.N."/>
        </authorList>
    </citation>
    <scope>NUCLEOTIDE SEQUENCE</scope>
</reference>